<dbReference type="KEGG" id="vg:77946241"/>
<organism evidence="1 2">
    <name type="scientific">Synechococcus phage S-SRM01</name>
    <dbReference type="NCBI Taxonomy" id="2781608"/>
    <lineage>
        <taxon>Viruses</taxon>
        <taxon>Duplodnaviria</taxon>
        <taxon>Heunggongvirae</taxon>
        <taxon>Uroviricota</taxon>
        <taxon>Caudoviricetes</taxon>
        <taxon>Pantevenvirales</taxon>
        <taxon>Kyanoviridae</taxon>
        <taxon>Serangoonvirus</taxon>
        <taxon>Serangoonvirus essarone</taxon>
    </lineage>
</organism>
<keyword evidence="2" id="KW-1185">Reference proteome</keyword>
<dbReference type="EMBL" id="MW015081">
    <property type="protein sequence ID" value="QPX48036.1"/>
    <property type="molecule type" value="Genomic_DNA"/>
</dbReference>
<reference evidence="1" key="1">
    <citation type="submission" date="2020-09" db="EMBL/GenBank/DDBJ databases">
        <authorList>
            <person name="Zhang D."/>
            <person name="Hatherill J.R."/>
            <person name="Ramirez J.F."/>
            <person name="Edinger B."/>
            <person name="Balarin R."/>
            <person name="Sullivan A."/>
            <person name="Humpal K.M."/>
            <person name="Guseva A."/>
            <person name="Butela K.A."/>
            <person name="Garlena R.A."/>
            <person name="Russell D.A."/>
            <person name="Pope W.H."/>
            <person name="Jacobs-Sera D."/>
            <person name="Hatfull G.F."/>
        </authorList>
    </citation>
    <scope>NUCLEOTIDE SEQUENCE</scope>
</reference>
<proteinExistence type="predicted"/>
<sequence length="110" mass="13256">MSGGHFGDYDYYKVQQFADELEVEIQNNNKKLDEYEYAPNFSPETIKYLRKQLRQMRKMAEIMRHIDYLYSGDHGDDSFMDRVKEVEKHWEECEDLANRMDEWNETGDGV</sequence>
<protein>
    <submittedName>
        <fullName evidence="1">Uncharacterized protein</fullName>
    </submittedName>
</protein>
<evidence type="ECO:0000313" key="2">
    <source>
        <dbReference type="Proteomes" id="UP000664915"/>
    </source>
</evidence>
<accession>A0A879R321</accession>
<dbReference type="RefSeq" id="YP_010670046.1">
    <property type="nucleotide sequence ID" value="NC_070963.1"/>
</dbReference>
<evidence type="ECO:0000313" key="1">
    <source>
        <dbReference type="EMBL" id="QPX48036.1"/>
    </source>
</evidence>
<dbReference type="GeneID" id="77946241"/>
<name>A0A879R321_9CAUD</name>
<dbReference type="Proteomes" id="UP000664915">
    <property type="component" value="Segment"/>
</dbReference>